<organism evidence="3">
    <name type="scientific">Cladocopium goreaui</name>
    <dbReference type="NCBI Taxonomy" id="2562237"/>
    <lineage>
        <taxon>Eukaryota</taxon>
        <taxon>Sar</taxon>
        <taxon>Alveolata</taxon>
        <taxon>Dinophyceae</taxon>
        <taxon>Suessiales</taxon>
        <taxon>Symbiodiniaceae</taxon>
        <taxon>Cladocopium</taxon>
    </lineage>
</organism>
<name>A0A9P1G2C9_9DINO</name>
<reference evidence="3" key="1">
    <citation type="submission" date="2022-10" db="EMBL/GenBank/DDBJ databases">
        <authorList>
            <person name="Chen Y."/>
            <person name="Dougan E. K."/>
            <person name="Chan C."/>
            <person name="Rhodes N."/>
            <person name="Thang M."/>
        </authorList>
    </citation>
    <scope>NUCLEOTIDE SEQUENCE</scope>
</reference>
<keyword evidence="5" id="KW-1185">Reference proteome</keyword>
<dbReference type="Pfam" id="PF00644">
    <property type="entry name" value="PARP"/>
    <property type="match status" value="1"/>
</dbReference>
<sequence>MDNARILPESSSEYQRLRAPQLDSYRDDVLDGLEHGIVMAYGIDHLARSGAVLSRYRLNSSERSVRKVLVLQRAARLRLPRLERAFWATARCCAMPDRLALPEGDEPLGANLLLYHGCRFSHIEGILQRGFDPCFAGENAGRFFGTGIYFTDVAAKADTYVDAAVDGTRCLILAEVCLGRLKTALRPMPRLDGSGYDAVLGEDVQHGGAMDHREYVVFRGEQVLPRYLLWYRHHETCPCFRCSKVLPPLPLSLCRPAATEPPPSSEPRKARKEEELLREDRAVATALSARKPGCSWEDFVARRAAKQSLVKNLCEFWDALIVFSLMATVIGTTDWLLI</sequence>
<accession>A0A9P1G2C9</accession>
<comment type="caution">
    <text evidence="3">The sequence shown here is derived from an EMBL/GenBank/DDBJ whole genome shotgun (WGS) entry which is preliminary data.</text>
</comment>
<gene>
    <name evidence="3" type="ORF">C1SCF055_LOCUS21538</name>
</gene>
<reference evidence="4" key="2">
    <citation type="submission" date="2024-04" db="EMBL/GenBank/DDBJ databases">
        <authorList>
            <person name="Chen Y."/>
            <person name="Shah S."/>
            <person name="Dougan E. K."/>
            <person name="Thang M."/>
            <person name="Chan C."/>
        </authorList>
    </citation>
    <scope>NUCLEOTIDE SEQUENCE [LARGE SCALE GENOMIC DNA]</scope>
</reference>
<dbReference type="EMBL" id="CAMXCT010002012">
    <property type="protein sequence ID" value="CAI3994927.1"/>
    <property type="molecule type" value="Genomic_DNA"/>
</dbReference>
<dbReference type="AlphaFoldDB" id="A0A9P1G2C9"/>
<dbReference type="GO" id="GO:0005634">
    <property type="term" value="C:nucleus"/>
    <property type="evidence" value="ECO:0007669"/>
    <property type="project" value="TreeGrafter"/>
</dbReference>
<evidence type="ECO:0000313" key="3">
    <source>
        <dbReference type="EMBL" id="CAI3994927.1"/>
    </source>
</evidence>
<dbReference type="OrthoDB" id="10059120at2759"/>
<keyword evidence="1" id="KW-0520">NAD</keyword>
<keyword evidence="1" id="KW-0808">Transferase</keyword>
<dbReference type="EMBL" id="CAMXCT030002012">
    <property type="protein sequence ID" value="CAL4782239.1"/>
    <property type="molecule type" value="Genomic_DNA"/>
</dbReference>
<dbReference type="SUPFAM" id="SSF56399">
    <property type="entry name" value="ADP-ribosylation"/>
    <property type="match status" value="1"/>
</dbReference>
<protein>
    <recommendedName>
        <fullName evidence="1">Poly [ADP-ribose] polymerase</fullName>
        <shortName evidence="1">PARP</shortName>
        <ecNumber evidence="1">2.4.2.-</ecNumber>
    </recommendedName>
</protein>
<evidence type="ECO:0000256" key="1">
    <source>
        <dbReference type="RuleBase" id="RU362114"/>
    </source>
</evidence>
<dbReference type="EMBL" id="CAMXCT020002012">
    <property type="protein sequence ID" value="CAL1148302.1"/>
    <property type="molecule type" value="Genomic_DNA"/>
</dbReference>
<evidence type="ECO:0000259" key="2">
    <source>
        <dbReference type="PROSITE" id="PS51059"/>
    </source>
</evidence>
<dbReference type="Proteomes" id="UP001152797">
    <property type="component" value="Unassembled WGS sequence"/>
</dbReference>
<keyword evidence="1" id="KW-0328">Glycosyltransferase</keyword>
<dbReference type="PROSITE" id="PS51059">
    <property type="entry name" value="PARP_CATALYTIC"/>
    <property type="match status" value="1"/>
</dbReference>
<dbReference type="InterPro" id="IPR051712">
    <property type="entry name" value="ARTD-AVP"/>
</dbReference>
<dbReference type="GO" id="GO:0003950">
    <property type="term" value="F:NAD+ poly-ADP-ribosyltransferase activity"/>
    <property type="evidence" value="ECO:0007669"/>
    <property type="project" value="UniProtKB-UniRule"/>
</dbReference>
<dbReference type="Gene3D" id="3.90.228.10">
    <property type="match status" value="1"/>
</dbReference>
<dbReference type="PANTHER" id="PTHR45740">
    <property type="entry name" value="POLY [ADP-RIBOSE] POLYMERASE"/>
    <property type="match status" value="1"/>
</dbReference>
<dbReference type="GO" id="GO:1990404">
    <property type="term" value="F:NAD+-protein mono-ADP-ribosyltransferase activity"/>
    <property type="evidence" value="ECO:0007669"/>
    <property type="project" value="TreeGrafter"/>
</dbReference>
<feature type="domain" description="PARP catalytic" evidence="2">
    <location>
        <begin position="1"/>
        <end position="240"/>
    </location>
</feature>
<dbReference type="InterPro" id="IPR012317">
    <property type="entry name" value="Poly(ADP-ribose)pol_cat_dom"/>
</dbReference>
<proteinExistence type="predicted"/>
<evidence type="ECO:0000313" key="5">
    <source>
        <dbReference type="Proteomes" id="UP001152797"/>
    </source>
</evidence>
<dbReference type="PANTHER" id="PTHR45740:SF2">
    <property type="entry name" value="POLY [ADP-RIBOSE] POLYMERASE"/>
    <property type="match status" value="1"/>
</dbReference>
<dbReference type="EC" id="2.4.2.-" evidence="1"/>
<evidence type="ECO:0000313" key="4">
    <source>
        <dbReference type="EMBL" id="CAL1148302.1"/>
    </source>
</evidence>